<dbReference type="SMART" id="SM00448">
    <property type="entry name" value="REC"/>
    <property type="match status" value="1"/>
</dbReference>
<name>A0A2W5BKV6_9BACT</name>
<evidence type="ECO:0000256" key="1">
    <source>
        <dbReference type="ARBA" id="ARBA00022553"/>
    </source>
</evidence>
<dbReference type="PROSITE" id="PS50110">
    <property type="entry name" value="RESPONSE_REGULATORY"/>
    <property type="match status" value="1"/>
</dbReference>
<dbReference type="InterPro" id="IPR011006">
    <property type="entry name" value="CheY-like_superfamily"/>
</dbReference>
<gene>
    <name evidence="5" type="ORF">DI626_08845</name>
</gene>
<reference evidence="5 6" key="1">
    <citation type="submission" date="2017-08" db="EMBL/GenBank/DDBJ databases">
        <title>Infants hospitalized years apart are colonized by the same room-sourced microbial strains.</title>
        <authorList>
            <person name="Brooks B."/>
            <person name="Olm M.R."/>
            <person name="Firek B.A."/>
            <person name="Baker R."/>
            <person name="Thomas B.C."/>
            <person name="Morowitz M.J."/>
            <person name="Banfield J.F."/>
        </authorList>
    </citation>
    <scope>NUCLEOTIDE SEQUENCE [LARGE SCALE GENOMIC DNA]</scope>
    <source>
        <strain evidence="5">S2_018_000_R2_104</strain>
    </source>
</reference>
<accession>A0A2W5BKV6</accession>
<proteinExistence type="predicted"/>
<feature type="modified residue" description="4-aspartylphosphate" evidence="2">
    <location>
        <position position="59"/>
    </location>
</feature>
<dbReference type="InterPro" id="IPR001789">
    <property type="entry name" value="Sig_transdc_resp-reg_receiver"/>
</dbReference>
<dbReference type="InterPro" id="IPR050595">
    <property type="entry name" value="Bact_response_regulator"/>
</dbReference>
<sequence length="165" mass="19391">MAYDFSQVKLLVVDDVQPMLALTVNILKRFGFQDVDGAKNVEEASKLFLKHNHDLVLTDWFMEPYDGLELVERIRKADTADKFVPIILMTGYADRLRVEMARDSGVTEFLIKPFTVKDLYARIVQVIEKPRPYIQSEQFFGPDRRRRKIDEYKGDDRRTRDTEDQ</sequence>
<evidence type="ECO:0000259" key="4">
    <source>
        <dbReference type="PROSITE" id="PS50110"/>
    </source>
</evidence>
<evidence type="ECO:0000256" key="3">
    <source>
        <dbReference type="SAM" id="MobiDB-lite"/>
    </source>
</evidence>
<evidence type="ECO:0000256" key="2">
    <source>
        <dbReference type="PROSITE-ProRule" id="PRU00169"/>
    </source>
</evidence>
<dbReference type="Gene3D" id="3.40.50.2300">
    <property type="match status" value="1"/>
</dbReference>
<evidence type="ECO:0000313" key="6">
    <source>
        <dbReference type="Proteomes" id="UP000249557"/>
    </source>
</evidence>
<feature type="region of interest" description="Disordered" evidence="3">
    <location>
        <begin position="145"/>
        <end position="165"/>
    </location>
</feature>
<dbReference type="GO" id="GO:0000160">
    <property type="term" value="P:phosphorelay signal transduction system"/>
    <property type="evidence" value="ECO:0007669"/>
    <property type="project" value="InterPro"/>
</dbReference>
<dbReference type="Proteomes" id="UP000249557">
    <property type="component" value="Unassembled WGS sequence"/>
</dbReference>
<evidence type="ECO:0000313" key="5">
    <source>
        <dbReference type="EMBL" id="PZO83701.1"/>
    </source>
</evidence>
<dbReference type="PANTHER" id="PTHR44591">
    <property type="entry name" value="STRESS RESPONSE REGULATOR PROTEIN 1"/>
    <property type="match status" value="1"/>
</dbReference>
<organism evidence="5 6">
    <name type="scientific">Micavibrio aeruginosavorus</name>
    <dbReference type="NCBI Taxonomy" id="349221"/>
    <lineage>
        <taxon>Bacteria</taxon>
        <taxon>Pseudomonadati</taxon>
        <taxon>Bdellovibrionota</taxon>
        <taxon>Bdellovibrionia</taxon>
        <taxon>Bdellovibrionales</taxon>
        <taxon>Pseudobdellovibrionaceae</taxon>
        <taxon>Micavibrio</taxon>
    </lineage>
</organism>
<keyword evidence="1 2" id="KW-0597">Phosphoprotein</keyword>
<feature type="compositionally biased region" description="Basic and acidic residues" evidence="3">
    <location>
        <begin position="148"/>
        <end position="165"/>
    </location>
</feature>
<feature type="domain" description="Response regulatory" evidence="4">
    <location>
        <begin position="9"/>
        <end position="127"/>
    </location>
</feature>
<dbReference type="SUPFAM" id="SSF52172">
    <property type="entry name" value="CheY-like"/>
    <property type="match status" value="1"/>
</dbReference>
<protein>
    <submittedName>
        <fullName evidence="5">Response regulator</fullName>
    </submittedName>
</protein>
<dbReference type="PANTHER" id="PTHR44591:SF3">
    <property type="entry name" value="RESPONSE REGULATORY DOMAIN-CONTAINING PROTEIN"/>
    <property type="match status" value="1"/>
</dbReference>
<dbReference type="EMBL" id="QFNK01000201">
    <property type="protein sequence ID" value="PZO83701.1"/>
    <property type="molecule type" value="Genomic_DNA"/>
</dbReference>
<dbReference type="AlphaFoldDB" id="A0A2W5BKV6"/>
<dbReference type="Pfam" id="PF00072">
    <property type="entry name" value="Response_reg"/>
    <property type="match status" value="1"/>
</dbReference>
<comment type="caution">
    <text evidence="5">The sequence shown here is derived from an EMBL/GenBank/DDBJ whole genome shotgun (WGS) entry which is preliminary data.</text>
</comment>